<dbReference type="PANTHER" id="PTHR10742">
    <property type="entry name" value="FLAVIN MONOAMINE OXIDASE"/>
    <property type="match status" value="1"/>
</dbReference>
<dbReference type="AlphaFoldDB" id="A0A433NDR8"/>
<evidence type="ECO:0000259" key="1">
    <source>
        <dbReference type="Pfam" id="PF01593"/>
    </source>
</evidence>
<gene>
    <name evidence="2" type="primary">yobN</name>
    <name evidence="2" type="ORF">PCC6912_30730</name>
</gene>
<protein>
    <submittedName>
        <fullName evidence="2">Putative L-amino-acid oxidase YobN</fullName>
    </submittedName>
</protein>
<dbReference type="InterPro" id="IPR002937">
    <property type="entry name" value="Amino_oxidase"/>
</dbReference>
<dbReference type="STRING" id="211165.GCA_000317285_01374"/>
<dbReference type="InterPro" id="IPR036188">
    <property type="entry name" value="FAD/NAD-bd_sf"/>
</dbReference>
<organism evidence="2 3">
    <name type="scientific">Chlorogloeopsis fritschii PCC 6912</name>
    <dbReference type="NCBI Taxonomy" id="211165"/>
    <lineage>
        <taxon>Bacteria</taxon>
        <taxon>Bacillati</taxon>
        <taxon>Cyanobacteriota</taxon>
        <taxon>Cyanophyceae</taxon>
        <taxon>Nostocales</taxon>
        <taxon>Chlorogloeopsidaceae</taxon>
        <taxon>Chlorogloeopsis</taxon>
    </lineage>
</organism>
<evidence type="ECO:0000313" key="2">
    <source>
        <dbReference type="EMBL" id="RUR80213.1"/>
    </source>
</evidence>
<reference evidence="2 3" key="1">
    <citation type="journal article" date="2019" name="Genome Biol. Evol.">
        <title>Day and night: Metabolic profiles and evolutionary relationships of six axenic non-marine cyanobacteria.</title>
        <authorList>
            <person name="Will S.E."/>
            <person name="Henke P."/>
            <person name="Boedeker C."/>
            <person name="Huang S."/>
            <person name="Brinkmann H."/>
            <person name="Rohde M."/>
            <person name="Jarek M."/>
            <person name="Friedl T."/>
            <person name="Seufert S."/>
            <person name="Schumacher M."/>
            <person name="Overmann J."/>
            <person name="Neumann-Schaal M."/>
            <person name="Petersen J."/>
        </authorList>
    </citation>
    <scope>NUCLEOTIDE SEQUENCE [LARGE SCALE GENOMIC DNA]</scope>
    <source>
        <strain evidence="2 3">PCC 6912</strain>
    </source>
</reference>
<dbReference type="Proteomes" id="UP000268857">
    <property type="component" value="Unassembled WGS sequence"/>
</dbReference>
<dbReference type="OrthoDB" id="25353at2"/>
<proteinExistence type="predicted"/>
<keyword evidence="3" id="KW-1185">Reference proteome</keyword>
<dbReference type="Gene3D" id="3.50.50.60">
    <property type="entry name" value="FAD/NAD(P)-binding domain"/>
    <property type="match status" value="1"/>
</dbReference>
<dbReference type="SUPFAM" id="SSF54373">
    <property type="entry name" value="FAD-linked reductases, C-terminal domain"/>
    <property type="match status" value="1"/>
</dbReference>
<dbReference type="PANTHER" id="PTHR10742:SF410">
    <property type="entry name" value="LYSINE-SPECIFIC HISTONE DEMETHYLASE 2"/>
    <property type="match status" value="1"/>
</dbReference>
<evidence type="ECO:0000313" key="3">
    <source>
        <dbReference type="Proteomes" id="UP000268857"/>
    </source>
</evidence>
<dbReference type="GO" id="GO:0016491">
    <property type="term" value="F:oxidoreductase activity"/>
    <property type="evidence" value="ECO:0007669"/>
    <property type="project" value="InterPro"/>
</dbReference>
<sequence length="535" mass="59141">MSRSELFRKLALTVQIAKYCQKHHICTSEGIERICAFEDMMSAQRIRRREFLASMGKVALASGTIGIGSSCSSALAAPPSKDAKIAIVGAGLAGLACGYELQRRGIKAILYEASNRTGGRCYSLGDVFPGQVAERGGEFIDNLHKTMLGYVQEFKLELEDLSKAPGEVFYYFDNQRYPEAAVVDEFRQFVDAMRDDLRTLGQPTADAFTASDRILDYTNLQDYLNNRGAGNLIKNAIAAAYIGEYGVEIEQQSCLSFLFFIHADRRSKFRPFGVFSDERYHVVGGNQQITTALQTRLQEQIEYGKKLIAASKDSAGKIELIFNRGTSQKFDAVVFAIPFSVLREVDLKKLQLPQWKLNAIDNLVYGTNSKLMVGFNSRPWATVGSNGSSYANLPFLQGTWETNPAKATDNSAVLTDYTGGNLGAQLNPKNLQQETNNFLNNLVQVFPGAYKSTVQTNGDRFLAYLENWLLNPLTKGSYTSNQPGYFTTIAGNEGKPIDNIYFAGEHANSFYEWQGFMEGAAISGINAAKQIISIL</sequence>
<dbReference type="EMBL" id="RSCJ01000011">
    <property type="protein sequence ID" value="RUR80213.1"/>
    <property type="molecule type" value="Genomic_DNA"/>
</dbReference>
<name>A0A433NDR8_CHLFR</name>
<dbReference type="InterPro" id="IPR050281">
    <property type="entry name" value="Flavin_monoamine_oxidase"/>
</dbReference>
<accession>A0A433NDR8</accession>
<dbReference type="SUPFAM" id="SSF51905">
    <property type="entry name" value="FAD/NAD(P)-binding domain"/>
    <property type="match status" value="1"/>
</dbReference>
<feature type="domain" description="Amine oxidase" evidence="1">
    <location>
        <begin position="92"/>
        <end position="532"/>
    </location>
</feature>
<dbReference type="Pfam" id="PF01593">
    <property type="entry name" value="Amino_oxidase"/>
    <property type="match status" value="1"/>
</dbReference>
<dbReference type="RefSeq" id="WP_016873881.1">
    <property type="nucleotide sequence ID" value="NZ_AJLN01000050.1"/>
</dbReference>
<comment type="caution">
    <text evidence="2">The sequence shown here is derived from an EMBL/GenBank/DDBJ whole genome shotgun (WGS) entry which is preliminary data.</text>
</comment>
<dbReference type="Gene3D" id="1.10.405.10">
    <property type="entry name" value="Guanine Nucleotide Dissociation Inhibitor, domain 1"/>
    <property type="match status" value="1"/>
</dbReference>
<dbReference type="Gene3D" id="3.90.660.10">
    <property type="match status" value="1"/>
</dbReference>